<dbReference type="STRING" id="1330534.L323_02965"/>
<dbReference type="SUPFAM" id="SSF51445">
    <property type="entry name" value="(Trans)glycosidases"/>
    <property type="match status" value="1"/>
</dbReference>
<evidence type="ECO:0008006" key="3">
    <source>
        <dbReference type="Google" id="ProtNLM"/>
    </source>
</evidence>
<dbReference type="Gene3D" id="3.40.50.880">
    <property type="match status" value="1"/>
</dbReference>
<comment type="caution">
    <text evidence="1">The sequence shown here is derived from an EMBL/GenBank/DDBJ whole genome shotgun (WGS) entry which is preliminary data.</text>
</comment>
<dbReference type="OrthoDB" id="931708at2"/>
<reference evidence="1 2" key="1">
    <citation type="journal article" date="2013" name="Genome Announc.">
        <title>Draft Genome Sequence of the Cellulolytic Bacterium Clostridium papyrosolvens C7 (ATCC 700395).</title>
        <authorList>
            <person name="Zepeda V."/>
            <person name="Dassa B."/>
            <person name="Borovok I."/>
            <person name="Lamed R."/>
            <person name="Bayer E.A."/>
            <person name="Cate J.H."/>
        </authorList>
    </citation>
    <scope>NUCLEOTIDE SEQUENCE [LARGE SCALE GENOMIC DNA]</scope>
    <source>
        <strain evidence="1 2">C7</strain>
    </source>
</reference>
<dbReference type="AlphaFoldDB" id="U4R6Q4"/>
<dbReference type="InterPro" id="IPR017853">
    <property type="entry name" value="GH"/>
</dbReference>
<proteinExistence type="predicted"/>
<dbReference type="Gene3D" id="3.20.20.80">
    <property type="entry name" value="Glycosidases"/>
    <property type="match status" value="1"/>
</dbReference>
<organism evidence="1 2">
    <name type="scientific">Ruminiclostridium papyrosolvens C7</name>
    <dbReference type="NCBI Taxonomy" id="1330534"/>
    <lineage>
        <taxon>Bacteria</taxon>
        <taxon>Bacillati</taxon>
        <taxon>Bacillota</taxon>
        <taxon>Clostridia</taxon>
        <taxon>Eubacteriales</taxon>
        <taxon>Oscillospiraceae</taxon>
        <taxon>Ruminiclostridium</taxon>
    </lineage>
</organism>
<accession>U4R6Q4</accession>
<protein>
    <recommendedName>
        <fullName evidence="3">Beta-galactosidase trimerisation domain-containing protein</fullName>
    </recommendedName>
</protein>
<gene>
    <name evidence="1" type="ORF">L323_02965</name>
</gene>
<dbReference type="RefSeq" id="WP_020814224.1">
    <property type="nucleotide sequence ID" value="NZ_ATAY01000015.1"/>
</dbReference>
<name>U4R6Q4_9FIRM</name>
<evidence type="ECO:0000313" key="1">
    <source>
        <dbReference type="EMBL" id="EPR13755.1"/>
    </source>
</evidence>
<dbReference type="Proteomes" id="UP000016860">
    <property type="component" value="Unassembled WGS sequence"/>
</dbReference>
<dbReference type="PATRIC" id="fig|1330534.3.peg.591"/>
<sequence>MERGIYFDGWYKNNHCYHPSLPIRSMQMVEDLEKYHGTLLVWSALGGGSISLPYLEHEAFGDVDPRLRFYGYMNDSEFIAECNKRGIKVFGIVFEVQGWEFPAIFSPDNKQFKELNVIKDGKPHDWYGLREFSNDKYYEVFGKKFSDYFPNGLYNSDGESVTNIWEECCARDFNGVPCHAEWVEVKNHEHIAYSMCRNNPVWREYLKQIIKIQIDAGVAGIQLDECELPMTSIRYGGCFCKDCMKQFNAYLKELDAKGQRPEELKDVNLDSFNYGEYLKARNVVYPGNVGELPLFKYYWEYQLRAIKKHFKELADYAKGYGRQIGRDILVSGNFFDIMPSYYPLEPSADVIITEMKQSILKQSHWYRYVAGFAGDKPVIVAENPYGSAVYELVDLLNEGKGYDLYRLLLIEASAYGCNMSVPYGAWMGNTVKDAFWPPRNVTCEVQSFLVNNERLFTKKSGANVLVLYSFASNYWSEAIAGYSSSVLDGEEEGTLSYSVIDPDDPNGVRMPFWEVSRSLSKKQVGFDVKFIADGELREDEFCAKDIEDYDLVILPECSILTENQADVLKTYAKQIGRVLIFGQAAKNLPEWIEDMEKIDNVTYCVNDKYKPTALKEFDKMFQSAYKDLWKVTLDNETIGVQTHSIENGMAIHLINYDYSKQEDFVKPLSELNLKIHLTGNKYSTIKIHTLNGSEIKFNNSMDGDVLNIKIYDLPLYAVVEVNK</sequence>
<dbReference type="InterPro" id="IPR029062">
    <property type="entry name" value="Class_I_gatase-like"/>
</dbReference>
<evidence type="ECO:0000313" key="2">
    <source>
        <dbReference type="Proteomes" id="UP000016860"/>
    </source>
</evidence>
<dbReference type="EMBL" id="ATAY01000015">
    <property type="protein sequence ID" value="EPR13755.1"/>
    <property type="molecule type" value="Genomic_DNA"/>
</dbReference>